<dbReference type="GO" id="GO:0006777">
    <property type="term" value="P:Mo-molybdopterin cofactor biosynthetic process"/>
    <property type="evidence" value="ECO:0007669"/>
    <property type="project" value="UniProtKB-UniRule"/>
</dbReference>
<dbReference type="Proteomes" id="UP000568273">
    <property type="component" value="Unassembled WGS sequence"/>
</dbReference>
<feature type="domain" description="MoaB/Mog" evidence="2">
    <location>
        <begin position="173"/>
        <end position="306"/>
    </location>
</feature>
<dbReference type="SMART" id="SM00852">
    <property type="entry name" value="MoCF_biosynth"/>
    <property type="match status" value="1"/>
</dbReference>
<reference evidence="3" key="1">
    <citation type="submission" date="2020-04" db="EMBL/GenBank/DDBJ databases">
        <title>Peptoniphilus sp. nov. isolated from swine feces.</title>
        <authorList>
            <person name="Ryu S.W."/>
        </authorList>
    </citation>
    <scope>NUCLEOTIDE SEQUENCE [LARGE SCALE GENOMIC DNA]</scope>
    <source>
        <strain evidence="3">AGMB00490</strain>
    </source>
</reference>
<dbReference type="RefSeq" id="WP_169969727.1">
    <property type="nucleotide sequence ID" value="NZ_JABDSR010000009.1"/>
</dbReference>
<dbReference type="Pfam" id="PF00994">
    <property type="entry name" value="MoCF_biosynth"/>
    <property type="match status" value="1"/>
</dbReference>
<dbReference type="EMBL" id="JABDSR010000009">
    <property type="protein sequence ID" value="NMW85601.1"/>
    <property type="molecule type" value="Genomic_DNA"/>
</dbReference>
<evidence type="ECO:0000313" key="4">
    <source>
        <dbReference type="Proteomes" id="UP000568273"/>
    </source>
</evidence>
<dbReference type="CDD" id="cd03522">
    <property type="entry name" value="MoeA_like"/>
    <property type="match status" value="1"/>
</dbReference>
<protein>
    <recommendedName>
        <fullName evidence="1">Molybdopterin molybdenumtransferase</fullName>
        <ecNumber evidence="1">2.10.1.1</ecNumber>
    </recommendedName>
</protein>
<dbReference type="UniPathway" id="UPA00344"/>
<dbReference type="SUPFAM" id="SSF53218">
    <property type="entry name" value="Molybdenum cofactor biosynthesis proteins"/>
    <property type="match status" value="1"/>
</dbReference>
<dbReference type="PANTHER" id="PTHR10192">
    <property type="entry name" value="MOLYBDOPTERIN BIOSYNTHESIS PROTEIN"/>
    <property type="match status" value="1"/>
</dbReference>
<dbReference type="PANTHER" id="PTHR10192:SF28">
    <property type="entry name" value="MOLYBDOPTERIN MOLYBDENUMTRANSFERASE"/>
    <property type="match status" value="1"/>
</dbReference>
<keyword evidence="1" id="KW-0501">Molybdenum cofactor biosynthesis</keyword>
<dbReference type="Gene3D" id="3.90.105.10">
    <property type="entry name" value="Molybdopterin biosynthesis moea protein, domain 2"/>
    <property type="match status" value="1"/>
</dbReference>
<sequence length="341" mass="38250">MKEVPVEKSVGMVLGHDITEIIKDKFKGPRFKKGHIIKEEDIPILKKIGKKNIYIFELEEGMIHEDQAAEYLRDMCMGKNMYAKGPSEGKFDVFSELDGLLKVDIERLLKINIDPQMMVASRHNNMPVRKDDKIFGTRIIPLVIEKEKMESKKAEIGREAIFNILPFIHQKIGLITTGSEIFSGLIKDTFSPVVKEKVKKYNLEVTEHVLVSDDSEDIEREIKKMLDKDVDIIILTGGMSVDPDDKTPKAITNVSKNLVTYGAPVLPGAMFCLGYSDEGKPIMGLPGCVMYERSTIFDIILPRIAAKDLVKAEEIARLGHGGLCLQCRTCTYPECSFGKGV</sequence>
<comment type="cofactor">
    <cofactor evidence="1">
        <name>Mg(2+)</name>
        <dbReference type="ChEBI" id="CHEBI:18420"/>
    </cofactor>
</comment>
<keyword evidence="1" id="KW-0460">Magnesium</keyword>
<keyword evidence="1" id="KW-0500">Molybdenum</keyword>
<keyword evidence="1" id="KW-0808">Transferase</keyword>
<dbReference type="GO" id="GO:0061599">
    <property type="term" value="F:molybdopterin molybdotransferase activity"/>
    <property type="evidence" value="ECO:0007669"/>
    <property type="project" value="UniProtKB-UniRule"/>
</dbReference>
<dbReference type="InterPro" id="IPR038987">
    <property type="entry name" value="MoeA-like"/>
</dbReference>
<proteinExistence type="inferred from homology"/>
<dbReference type="GO" id="GO:0046872">
    <property type="term" value="F:metal ion binding"/>
    <property type="evidence" value="ECO:0007669"/>
    <property type="project" value="UniProtKB-UniRule"/>
</dbReference>
<dbReference type="GO" id="GO:0005829">
    <property type="term" value="C:cytosol"/>
    <property type="evidence" value="ECO:0007669"/>
    <property type="project" value="TreeGrafter"/>
</dbReference>
<evidence type="ECO:0000256" key="1">
    <source>
        <dbReference type="RuleBase" id="RU365090"/>
    </source>
</evidence>
<comment type="caution">
    <text evidence="3">The sequence shown here is derived from an EMBL/GenBank/DDBJ whole genome shotgun (WGS) entry which is preliminary data.</text>
</comment>
<dbReference type="Gene3D" id="3.40.980.10">
    <property type="entry name" value="MoaB/Mog-like domain"/>
    <property type="match status" value="1"/>
</dbReference>
<evidence type="ECO:0000259" key="2">
    <source>
        <dbReference type="SMART" id="SM00852"/>
    </source>
</evidence>
<keyword evidence="1" id="KW-0479">Metal-binding</keyword>
<comment type="pathway">
    <text evidence="1">Cofactor biosynthesis; molybdopterin biosynthesis.</text>
</comment>
<dbReference type="InterPro" id="IPR036425">
    <property type="entry name" value="MoaB/Mog-like_dom_sf"/>
</dbReference>
<name>A0A848RIH2_9FIRM</name>
<comment type="function">
    <text evidence="1">Catalyzes the insertion of molybdate into adenylated molybdopterin with the concomitant release of AMP.</text>
</comment>
<evidence type="ECO:0000313" key="3">
    <source>
        <dbReference type="EMBL" id="NMW85601.1"/>
    </source>
</evidence>
<comment type="similarity">
    <text evidence="1">Belongs to the MoeA family.</text>
</comment>
<dbReference type="InterPro" id="IPR001453">
    <property type="entry name" value="MoaB/Mog_dom"/>
</dbReference>
<dbReference type="AlphaFoldDB" id="A0A848RIH2"/>
<keyword evidence="4" id="KW-1185">Reference proteome</keyword>
<dbReference type="EC" id="2.10.1.1" evidence="1"/>
<gene>
    <name evidence="3" type="ORF">HKO22_07620</name>
</gene>
<organism evidence="3 4">
    <name type="scientific">Peptoniphilus faecalis</name>
    <dbReference type="NCBI Taxonomy" id="2731255"/>
    <lineage>
        <taxon>Bacteria</taxon>
        <taxon>Bacillati</taxon>
        <taxon>Bacillota</taxon>
        <taxon>Tissierellia</taxon>
        <taxon>Tissierellales</taxon>
        <taxon>Peptoniphilaceae</taxon>
        <taxon>Peptoniphilus</taxon>
    </lineage>
</organism>
<accession>A0A848RIH2</accession>
<comment type="catalytic activity">
    <reaction evidence="1">
        <text>adenylyl-molybdopterin + molybdate = Mo-molybdopterin + AMP + H(+)</text>
        <dbReference type="Rhea" id="RHEA:35047"/>
        <dbReference type="ChEBI" id="CHEBI:15378"/>
        <dbReference type="ChEBI" id="CHEBI:36264"/>
        <dbReference type="ChEBI" id="CHEBI:62727"/>
        <dbReference type="ChEBI" id="CHEBI:71302"/>
        <dbReference type="ChEBI" id="CHEBI:456215"/>
    </reaction>
</comment>